<evidence type="ECO:0000313" key="4">
    <source>
        <dbReference type="Proteomes" id="UP001597108"/>
    </source>
</evidence>
<proteinExistence type="predicted"/>
<organism evidence="3 4">
    <name type="scientific">Tropicimonas aquimaris</name>
    <dbReference type="NCBI Taxonomy" id="914152"/>
    <lineage>
        <taxon>Bacteria</taxon>
        <taxon>Pseudomonadati</taxon>
        <taxon>Pseudomonadota</taxon>
        <taxon>Alphaproteobacteria</taxon>
        <taxon>Rhodobacterales</taxon>
        <taxon>Roseobacteraceae</taxon>
        <taxon>Tropicimonas</taxon>
    </lineage>
</organism>
<reference evidence="4" key="1">
    <citation type="journal article" date="2019" name="Int. J. Syst. Evol. Microbiol.">
        <title>The Global Catalogue of Microorganisms (GCM) 10K type strain sequencing project: providing services to taxonomists for standard genome sequencing and annotation.</title>
        <authorList>
            <consortium name="The Broad Institute Genomics Platform"/>
            <consortium name="The Broad Institute Genome Sequencing Center for Infectious Disease"/>
            <person name="Wu L."/>
            <person name="Ma J."/>
        </authorList>
    </citation>
    <scope>NUCLEOTIDE SEQUENCE [LARGE SCALE GENOMIC DNA]</scope>
    <source>
        <strain evidence="4">CCUG 60524</strain>
    </source>
</reference>
<keyword evidence="2" id="KW-0812">Transmembrane</keyword>
<dbReference type="EMBL" id="JBHTJT010000030">
    <property type="protein sequence ID" value="MFD0980780.1"/>
    <property type="molecule type" value="Genomic_DNA"/>
</dbReference>
<protein>
    <submittedName>
        <fullName evidence="3">Uncharacterized protein</fullName>
    </submittedName>
</protein>
<feature type="region of interest" description="Disordered" evidence="1">
    <location>
        <begin position="63"/>
        <end position="83"/>
    </location>
</feature>
<keyword evidence="4" id="KW-1185">Reference proteome</keyword>
<dbReference type="Proteomes" id="UP001597108">
    <property type="component" value="Unassembled WGS sequence"/>
</dbReference>
<comment type="caution">
    <text evidence="3">The sequence shown here is derived from an EMBL/GenBank/DDBJ whole genome shotgun (WGS) entry which is preliminary data.</text>
</comment>
<sequence length="83" mass="9055">MDRLALLVTLAAGTSIPGALVILVLVSGIYSWTAILGAVIVGLLLAYPVSYWAARRIKREDPEWNSRRERPITAAPGEKPQKI</sequence>
<keyword evidence="2" id="KW-1133">Transmembrane helix</keyword>
<keyword evidence="2" id="KW-0472">Membrane</keyword>
<evidence type="ECO:0000256" key="2">
    <source>
        <dbReference type="SAM" id="Phobius"/>
    </source>
</evidence>
<evidence type="ECO:0000256" key="1">
    <source>
        <dbReference type="SAM" id="MobiDB-lite"/>
    </source>
</evidence>
<evidence type="ECO:0000313" key="3">
    <source>
        <dbReference type="EMBL" id="MFD0980780.1"/>
    </source>
</evidence>
<name>A0ABW3ITA3_9RHOB</name>
<accession>A0ABW3ITA3</accession>
<feature type="transmembrane region" description="Helical" evidence="2">
    <location>
        <begin position="29"/>
        <end position="49"/>
    </location>
</feature>
<dbReference type="RefSeq" id="WP_386075366.1">
    <property type="nucleotide sequence ID" value="NZ_JBHTJT010000030.1"/>
</dbReference>
<gene>
    <name evidence="3" type="ORF">ACFQ2S_14095</name>
</gene>